<dbReference type="PATRIC" id="fig|54915.3.peg.5001"/>
<dbReference type="PANTHER" id="PTHR33608">
    <property type="entry name" value="BLL2464 PROTEIN"/>
    <property type="match status" value="1"/>
</dbReference>
<dbReference type="SUPFAM" id="SSF53300">
    <property type="entry name" value="vWA-like"/>
    <property type="match status" value="1"/>
</dbReference>
<sequence length="293" mass="32600">MSQHLLDPSWLAKLERMQMATRRLVSGSHAGGRRARQLGSSMEFADYRAYVPGDDLRQLDWNAYARSGKLFLKKYLDETELHVTLYIDCSRSMGYGQPGKMERAIQIAAALGYLSLCNLDHVSVFAFDSQITAALQGLQGKKQAHRLLSFLSSLKEGGTGDLNTAMRLPGAVHGKPGISIVLSDFLFESGYSPGIAYLQASRQEVVLVQVLSQEELQPAYQGELRLIDSETRQAKEVSVTGLIMEEYRKSLAEYQQELTTFAYGRGITCVAVEAEQTLESIVFQVFRQAGMIR</sequence>
<protein>
    <recommendedName>
        <fullName evidence="1">DUF58 domain-containing protein</fullName>
    </recommendedName>
</protein>
<comment type="caution">
    <text evidence="3">The sequence shown here is derived from an EMBL/GenBank/DDBJ whole genome shotgun (WGS) entry which is preliminary data.</text>
</comment>
<evidence type="ECO:0000313" key="3">
    <source>
        <dbReference type="EMBL" id="KNB69867.1"/>
    </source>
</evidence>
<dbReference type="EMBL" id="BJON01000009">
    <property type="protein sequence ID" value="GED68784.1"/>
    <property type="molecule type" value="Genomic_DNA"/>
</dbReference>
<organism evidence="3 4">
    <name type="scientific">Brevibacillus reuszeri</name>
    <dbReference type="NCBI Taxonomy" id="54915"/>
    <lineage>
        <taxon>Bacteria</taxon>
        <taxon>Bacillati</taxon>
        <taxon>Bacillota</taxon>
        <taxon>Bacilli</taxon>
        <taxon>Bacillales</taxon>
        <taxon>Paenibacillaceae</taxon>
        <taxon>Brevibacillus</taxon>
    </lineage>
</organism>
<dbReference type="InterPro" id="IPR036465">
    <property type="entry name" value="vWFA_dom_sf"/>
</dbReference>
<accession>A0A0K9YMK0</accession>
<evidence type="ECO:0000259" key="1">
    <source>
        <dbReference type="Pfam" id="PF01882"/>
    </source>
</evidence>
<dbReference type="InterPro" id="IPR002881">
    <property type="entry name" value="DUF58"/>
</dbReference>
<dbReference type="CDD" id="cd00198">
    <property type="entry name" value="vWFA"/>
    <property type="match status" value="1"/>
</dbReference>
<keyword evidence="5" id="KW-1185">Reference proteome</keyword>
<dbReference type="RefSeq" id="WP_049741904.1">
    <property type="nucleotide sequence ID" value="NZ_BJON01000009.1"/>
</dbReference>
<dbReference type="STRING" id="54915.ADS79_28945"/>
<dbReference type="OrthoDB" id="9776116at2"/>
<evidence type="ECO:0000313" key="4">
    <source>
        <dbReference type="Proteomes" id="UP000036834"/>
    </source>
</evidence>
<feature type="domain" description="DUF58" evidence="1">
    <location>
        <begin position="46"/>
        <end position="253"/>
    </location>
</feature>
<reference evidence="2 5" key="3">
    <citation type="submission" date="2019-06" db="EMBL/GenBank/DDBJ databases">
        <title>Whole genome shotgun sequence of Brevibacillus reuszeri NBRC 15719.</title>
        <authorList>
            <person name="Hosoyama A."/>
            <person name="Uohara A."/>
            <person name="Ohji S."/>
            <person name="Ichikawa N."/>
        </authorList>
    </citation>
    <scope>NUCLEOTIDE SEQUENCE [LARGE SCALE GENOMIC DNA]</scope>
    <source>
        <strain evidence="2 5">NBRC 15719</strain>
    </source>
</reference>
<evidence type="ECO:0000313" key="5">
    <source>
        <dbReference type="Proteomes" id="UP000319578"/>
    </source>
</evidence>
<dbReference type="AlphaFoldDB" id="A0A0K9YMK0"/>
<dbReference type="Proteomes" id="UP000036834">
    <property type="component" value="Unassembled WGS sequence"/>
</dbReference>
<evidence type="ECO:0000313" key="2">
    <source>
        <dbReference type="EMBL" id="GED68784.1"/>
    </source>
</evidence>
<dbReference type="Proteomes" id="UP000319578">
    <property type="component" value="Unassembled WGS sequence"/>
</dbReference>
<name>A0A0K9YMK0_9BACL</name>
<dbReference type="EMBL" id="LGIQ01000011">
    <property type="protein sequence ID" value="KNB69867.1"/>
    <property type="molecule type" value="Genomic_DNA"/>
</dbReference>
<proteinExistence type="predicted"/>
<dbReference type="PANTHER" id="PTHR33608:SF7">
    <property type="entry name" value="DUF58 DOMAIN-CONTAINING PROTEIN"/>
    <property type="match status" value="1"/>
</dbReference>
<reference evidence="4" key="1">
    <citation type="submission" date="2015-07" db="EMBL/GenBank/DDBJ databases">
        <title>Genome sequencing project for genomic taxonomy and phylogenomics of Bacillus-like bacteria.</title>
        <authorList>
            <person name="Liu B."/>
            <person name="Wang J."/>
            <person name="Zhu Y."/>
            <person name="Liu G."/>
            <person name="Chen Q."/>
            <person name="Chen Z."/>
            <person name="Lan J."/>
            <person name="Che J."/>
            <person name="Ge C."/>
            <person name="Shi H."/>
            <person name="Pan Z."/>
            <person name="Liu X."/>
        </authorList>
    </citation>
    <scope>NUCLEOTIDE SEQUENCE [LARGE SCALE GENOMIC DNA]</scope>
    <source>
        <strain evidence="4">DSM 9887</strain>
    </source>
</reference>
<gene>
    <name evidence="3" type="ORF">ADS79_28945</name>
    <name evidence="2" type="ORF">BRE01_24860</name>
</gene>
<dbReference type="Pfam" id="PF01882">
    <property type="entry name" value="DUF58"/>
    <property type="match status" value="1"/>
</dbReference>
<reference evidence="3" key="2">
    <citation type="submission" date="2015-07" db="EMBL/GenBank/DDBJ databases">
        <title>MeaNS - Measles Nucleotide Surveillance Program.</title>
        <authorList>
            <person name="Tran T."/>
            <person name="Druce J."/>
        </authorList>
    </citation>
    <scope>NUCLEOTIDE SEQUENCE</scope>
    <source>
        <strain evidence="3">DSM 9887</strain>
    </source>
</reference>